<reference evidence="1" key="2">
    <citation type="submission" date="2023-01" db="EMBL/GenBank/DDBJ databases">
        <authorList>
            <person name="Petersen C."/>
        </authorList>
    </citation>
    <scope>NUCLEOTIDE SEQUENCE</scope>
    <source>
        <strain evidence="1">IBT 15450</strain>
    </source>
</reference>
<reference evidence="1" key="1">
    <citation type="journal article" date="2023" name="IMA Fungus">
        <title>Comparative genomic study of the Penicillium genus elucidates a diverse pangenome and 15 lateral gene transfer events.</title>
        <authorList>
            <person name="Petersen C."/>
            <person name="Sorensen T."/>
            <person name="Nielsen M.R."/>
            <person name="Sondergaard T.E."/>
            <person name="Sorensen J.L."/>
            <person name="Fitzpatrick D.A."/>
            <person name="Frisvad J.C."/>
            <person name="Nielsen K.L."/>
        </authorList>
    </citation>
    <scope>NUCLEOTIDE SEQUENCE</scope>
    <source>
        <strain evidence="1">IBT 15450</strain>
    </source>
</reference>
<name>A0AAD6IL90_PENCN</name>
<evidence type="ECO:0000313" key="1">
    <source>
        <dbReference type="EMBL" id="KAJ6052682.1"/>
    </source>
</evidence>
<accession>A0AAD6IL90</accession>
<dbReference type="Proteomes" id="UP001219568">
    <property type="component" value="Unassembled WGS sequence"/>
</dbReference>
<keyword evidence="2" id="KW-1185">Reference proteome</keyword>
<evidence type="ECO:0008006" key="3">
    <source>
        <dbReference type="Google" id="ProtNLM"/>
    </source>
</evidence>
<proteinExistence type="predicted"/>
<organism evidence="1 2">
    <name type="scientific">Penicillium canescens</name>
    <dbReference type="NCBI Taxonomy" id="5083"/>
    <lineage>
        <taxon>Eukaryota</taxon>
        <taxon>Fungi</taxon>
        <taxon>Dikarya</taxon>
        <taxon>Ascomycota</taxon>
        <taxon>Pezizomycotina</taxon>
        <taxon>Eurotiomycetes</taxon>
        <taxon>Eurotiomycetidae</taxon>
        <taxon>Eurotiales</taxon>
        <taxon>Aspergillaceae</taxon>
        <taxon>Penicillium</taxon>
    </lineage>
</organism>
<comment type="caution">
    <text evidence="1">The sequence shown here is derived from an EMBL/GenBank/DDBJ whole genome shotgun (WGS) entry which is preliminary data.</text>
</comment>
<gene>
    <name evidence="1" type="ORF">N7460_003216</name>
</gene>
<protein>
    <recommendedName>
        <fullName evidence="3">Protein kinase domain-containing protein</fullName>
    </recommendedName>
</protein>
<sequence length="69" mass="7743">MTSAVSALPFSGDIGRGETEQTYEWDVTGGELHTLDDLLRAMIAFKPAERPIADQLLRYKYMVKWALPA</sequence>
<evidence type="ECO:0000313" key="2">
    <source>
        <dbReference type="Proteomes" id="UP001219568"/>
    </source>
</evidence>
<dbReference type="AlphaFoldDB" id="A0AAD6IL90"/>
<dbReference type="EMBL" id="JAQJZL010000002">
    <property type="protein sequence ID" value="KAJ6052682.1"/>
    <property type="molecule type" value="Genomic_DNA"/>
</dbReference>